<proteinExistence type="predicted"/>
<feature type="non-terminal residue" evidence="2">
    <location>
        <position position="1"/>
    </location>
</feature>
<dbReference type="InParanoid" id="A0A3N4L9D0"/>
<dbReference type="InterPro" id="IPR001650">
    <property type="entry name" value="Helicase_C-like"/>
</dbReference>
<sequence>IQGAENGEEDLGHLILEIDPLVASMEDIVSEIPSTIIYVDSITLGFSIAITLRTWLPPWILIQHIVVCYYMSLSSTAKWYIQEDYRVEVTRILVAISAWGIGVHDPGAAQVIQWKVKNLGNLDILIQRFGRYTRDSSIQGTYILYAEKS</sequence>
<dbReference type="Proteomes" id="UP000267821">
    <property type="component" value="Unassembled WGS sequence"/>
</dbReference>
<accession>A0A3N4L9D0</accession>
<dbReference type="Pfam" id="PF00271">
    <property type="entry name" value="Helicase_C"/>
    <property type="match status" value="1"/>
</dbReference>
<evidence type="ECO:0000313" key="3">
    <source>
        <dbReference type="Proteomes" id="UP000267821"/>
    </source>
</evidence>
<reference evidence="2 3" key="1">
    <citation type="journal article" date="2018" name="Nat. Ecol. Evol.">
        <title>Pezizomycetes genomes reveal the molecular basis of ectomycorrhizal truffle lifestyle.</title>
        <authorList>
            <person name="Murat C."/>
            <person name="Payen T."/>
            <person name="Noel B."/>
            <person name="Kuo A."/>
            <person name="Morin E."/>
            <person name="Chen J."/>
            <person name="Kohler A."/>
            <person name="Krizsan K."/>
            <person name="Balestrini R."/>
            <person name="Da Silva C."/>
            <person name="Montanini B."/>
            <person name="Hainaut M."/>
            <person name="Levati E."/>
            <person name="Barry K.W."/>
            <person name="Belfiori B."/>
            <person name="Cichocki N."/>
            <person name="Clum A."/>
            <person name="Dockter R.B."/>
            <person name="Fauchery L."/>
            <person name="Guy J."/>
            <person name="Iotti M."/>
            <person name="Le Tacon F."/>
            <person name="Lindquist E.A."/>
            <person name="Lipzen A."/>
            <person name="Malagnac F."/>
            <person name="Mello A."/>
            <person name="Molinier V."/>
            <person name="Miyauchi S."/>
            <person name="Poulain J."/>
            <person name="Riccioni C."/>
            <person name="Rubini A."/>
            <person name="Sitrit Y."/>
            <person name="Splivallo R."/>
            <person name="Traeger S."/>
            <person name="Wang M."/>
            <person name="Zifcakova L."/>
            <person name="Wipf D."/>
            <person name="Zambonelli A."/>
            <person name="Paolocci F."/>
            <person name="Nowrousian M."/>
            <person name="Ottonello S."/>
            <person name="Baldrian P."/>
            <person name="Spatafora J.W."/>
            <person name="Henrissat B."/>
            <person name="Nagy L.G."/>
            <person name="Aury J.M."/>
            <person name="Wincker P."/>
            <person name="Grigoriev I.V."/>
            <person name="Bonfante P."/>
            <person name="Martin F.M."/>
        </authorList>
    </citation>
    <scope>NUCLEOTIDE SEQUENCE [LARGE SCALE GENOMIC DNA]</scope>
    <source>
        <strain evidence="2 3">ATCC MYA-4762</strain>
    </source>
</reference>
<evidence type="ECO:0000313" key="2">
    <source>
        <dbReference type="EMBL" id="RPB18059.1"/>
    </source>
</evidence>
<feature type="domain" description="Helicase C-terminal" evidence="1">
    <location>
        <begin position="24"/>
        <end position="149"/>
    </location>
</feature>
<dbReference type="AlphaFoldDB" id="A0A3N4L9D0"/>
<dbReference type="SUPFAM" id="SSF52540">
    <property type="entry name" value="P-loop containing nucleoside triphosphate hydrolases"/>
    <property type="match status" value="1"/>
</dbReference>
<organism evidence="2 3">
    <name type="scientific">Terfezia boudieri ATCC MYA-4762</name>
    <dbReference type="NCBI Taxonomy" id="1051890"/>
    <lineage>
        <taxon>Eukaryota</taxon>
        <taxon>Fungi</taxon>
        <taxon>Dikarya</taxon>
        <taxon>Ascomycota</taxon>
        <taxon>Pezizomycotina</taxon>
        <taxon>Pezizomycetes</taxon>
        <taxon>Pezizales</taxon>
        <taxon>Pezizaceae</taxon>
        <taxon>Terfezia</taxon>
    </lineage>
</organism>
<dbReference type="EMBL" id="ML121712">
    <property type="protein sequence ID" value="RPB18059.1"/>
    <property type="molecule type" value="Genomic_DNA"/>
</dbReference>
<keyword evidence="3" id="KW-1185">Reference proteome</keyword>
<dbReference type="InterPro" id="IPR027417">
    <property type="entry name" value="P-loop_NTPase"/>
</dbReference>
<evidence type="ECO:0000259" key="1">
    <source>
        <dbReference type="PROSITE" id="PS51194"/>
    </source>
</evidence>
<dbReference type="PROSITE" id="PS51194">
    <property type="entry name" value="HELICASE_CTER"/>
    <property type="match status" value="1"/>
</dbReference>
<gene>
    <name evidence="2" type="ORF">L211DRAFT_762976</name>
</gene>
<protein>
    <recommendedName>
        <fullName evidence="1">Helicase C-terminal domain-containing protein</fullName>
    </recommendedName>
</protein>
<feature type="non-terminal residue" evidence="2">
    <location>
        <position position="149"/>
    </location>
</feature>
<dbReference type="Gene3D" id="3.40.50.300">
    <property type="entry name" value="P-loop containing nucleotide triphosphate hydrolases"/>
    <property type="match status" value="1"/>
</dbReference>
<dbReference type="OrthoDB" id="5430424at2759"/>
<name>A0A3N4L9D0_9PEZI</name>